<gene>
    <name evidence="1" type="ordered locus">Turpa_3461</name>
</gene>
<keyword evidence="2" id="KW-1185">Reference proteome</keyword>
<dbReference type="EMBL" id="CP002959">
    <property type="protein sequence ID" value="AFM14098.1"/>
    <property type="molecule type" value="Genomic_DNA"/>
</dbReference>
<reference evidence="1 2" key="1">
    <citation type="submission" date="2012-06" db="EMBL/GenBank/DDBJ databases">
        <title>The complete chromosome of genome of Turneriella parva DSM 21527.</title>
        <authorList>
            <consortium name="US DOE Joint Genome Institute (JGI-PGF)"/>
            <person name="Lucas S."/>
            <person name="Han J."/>
            <person name="Lapidus A."/>
            <person name="Bruce D."/>
            <person name="Goodwin L."/>
            <person name="Pitluck S."/>
            <person name="Peters L."/>
            <person name="Kyrpides N."/>
            <person name="Mavromatis K."/>
            <person name="Ivanova N."/>
            <person name="Mikhailova N."/>
            <person name="Chertkov O."/>
            <person name="Detter J.C."/>
            <person name="Tapia R."/>
            <person name="Han C."/>
            <person name="Land M."/>
            <person name="Hauser L."/>
            <person name="Markowitz V."/>
            <person name="Cheng J.-F."/>
            <person name="Hugenholtz P."/>
            <person name="Woyke T."/>
            <person name="Wu D."/>
            <person name="Gronow S."/>
            <person name="Wellnitz S."/>
            <person name="Brambilla E."/>
            <person name="Klenk H.-P."/>
            <person name="Eisen J.A."/>
        </authorList>
    </citation>
    <scope>NUCLEOTIDE SEQUENCE [LARGE SCALE GENOMIC DNA]</scope>
    <source>
        <strain evidence="2">ATCC BAA-1111 / DSM 21527 / NCTC 11395 / H</strain>
    </source>
</reference>
<accession>I4B9Z1</accession>
<sequence>MYLSFPDMSYIKGFYGYYNMPGNGQRRHDVSLFQKENTFITDHDIKFSWHPDGECHFSQDGKIITTVRKQVSTPENYFGHLFTWTAFNLKDFSQTENLKYLSRTSKRQKTLNCNLNLGTTHGINMVGHWYDKDRYYAAMKQNFANGIVGPTLTEKREEENGHTRDIGHFLLSQPATSPFHSKLLDLVVYERTDATQSSFNDYFFFGGFDKPEIALNPNKPTSALYFFYTNNPDSDIDQLSKRLDSRDLQ</sequence>
<protein>
    <submittedName>
        <fullName evidence="1">Uncharacterized protein</fullName>
    </submittedName>
</protein>
<evidence type="ECO:0000313" key="2">
    <source>
        <dbReference type="Proteomes" id="UP000006048"/>
    </source>
</evidence>
<dbReference type="KEGG" id="tpx:Turpa_3461"/>
<organism evidence="1 2">
    <name type="scientific">Turneriella parva (strain ATCC BAA-1111 / DSM 21527 / NCTC 11395 / H)</name>
    <name type="common">Leptospira parva</name>
    <dbReference type="NCBI Taxonomy" id="869212"/>
    <lineage>
        <taxon>Bacteria</taxon>
        <taxon>Pseudomonadati</taxon>
        <taxon>Spirochaetota</taxon>
        <taxon>Spirochaetia</taxon>
        <taxon>Leptospirales</taxon>
        <taxon>Leptospiraceae</taxon>
        <taxon>Turneriella</taxon>
    </lineage>
</organism>
<dbReference type="Proteomes" id="UP000006048">
    <property type="component" value="Chromosome"/>
</dbReference>
<name>I4B9Z1_TURPD</name>
<proteinExistence type="predicted"/>
<dbReference type="AlphaFoldDB" id="I4B9Z1"/>
<evidence type="ECO:0000313" key="1">
    <source>
        <dbReference type="EMBL" id="AFM14098.1"/>
    </source>
</evidence>
<dbReference type="HOGENOM" id="CLU_1115385_0_0_12"/>